<evidence type="ECO:0000256" key="5">
    <source>
        <dbReference type="ARBA" id="ARBA00034125"/>
    </source>
</evidence>
<reference evidence="10 11" key="1">
    <citation type="submission" date="2018-11" db="EMBL/GenBank/DDBJ databases">
        <title>Genome sequence of Apiotrichum porosum DSM 27194.</title>
        <authorList>
            <person name="Aliyu H."/>
            <person name="Gorte O."/>
            <person name="Ochsenreither K."/>
        </authorList>
    </citation>
    <scope>NUCLEOTIDE SEQUENCE [LARGE SCALE GENOMIC DNA]</scope>
    <source>
        <strain evidence="10 11">DSM 27194</strain>
    </source>
</reference>
<keyword evidence="3 7" id="KW-1133">Transmembrane helix</keyword>
<dbReference type="PANTHER" id="PTHR31082">
    <property type="entry name" value="PHEROMONE-REGULATED MEMBRANE PROTEIN 10"/>
    <property type="match status" value="1"/>
</dbReference>
<comment type="caution">
    <text evidence="10">The sequence shown here is derived from an EMBL/GenBank/DDBJ whole genome shotgun (WGS) entry which is preliminary data.</text>
</comment>
<evidence type="ECO:0000313" key="11">
    <source>
        <dbReference type="Proteomes" id="UP000279236"/>
    </source>
</evidence>
<sequence>MVVPDDPFQEPLPIRDPARSGHASPSPILRIHSEVDIAASRAAAVASHSGEPTPDTSHPVSGGKTPRRVQWTADHVINLAPLEQDGDVGGDGEGQALDHHNLRQVNDALESFKRGRHVASQLSLNSMASSDNTDDLNGDRRPLRSDEHDRGRPTATSEEDYDYRLDNDPEDPEDTSDHEMNLEHHILDAGANDHVYAYVPLGETDGLPSVPNEESRHATAAEIVRAHSSKWGTLRRRVRTGSLTRKARAKRAADDMSHSTALDTVTEKGRDSVDQTAPLNPGPPQVEAAAIQHRLNALNRPPPGVLPGGASVLSSLLTLYNKQQLDSGPTTPGSSRPPSLYDSPATSDGELPPTHNDRSTDRKKRSLPWPRKSGEFGEEHRRDSMMSIADREPEPSGFVHSFHRAMDNMFDNRPKAARSSAGVFGALIQNTGAVAAAAAPTSSTLIPSAKRAGYHLKRYELSGPPATSSAYESASRNSRSSLGSRSNSRPTSRPPSRPTSLYSSPTVVDGGTPDDKNGAHIEMVPLDQQRSKSSDNLQQQSKSSDNLLEMKKKARPRPKPISLKSIERGAEKWLKAPRTPSFVGTPTRHESGDHFAAAFGEEDRRHKEWEAEKRRRKKAKEQRKKQEVFIIQHVAAILARQQFLLKLARALMMFGSPSHRLETQIQATARVLEINAQVVYLPGIMLVSFADEATHTSETKFLKQATGLDLGKLLAVHNVYWDVVHDRVAVDEASKVIDTLMTMPPHYNALWTIIIGGCCSAIIVIPSFYGSFIDALMAAPLGMVLVGVQMVAAKNDMLANVFEITVATLISFFAALLASTDQFCYTALVSGGVVLILPGYIVLTGALELASRNITAGAVRMAYSIMYSLFLGFGISLGALVYSKISGKEVINSTNWQCDLTHVAGSPWFKQTPSAYWYFLAVPAYSFVLSLRNQQPIFRKELPVMILISCAGWVTNHFSSLAFSGRSDIVSALGSFVVGMLGNLYGRFFKGASFPVMVTGILFQLPSGLSQGGIFNFAATTGDTSTQYSTGFSVAEQLVSVAIGLTVGLFVAAVVSHPLGGSRRRGAGIFSF</sequence>
<evidence type="ECO:0000256" key="6">
    <source>
        <dbReference type="SAM" id="MobiDB-lite"/>
    </source>
</evidence>
<feature type="transmembrane region" description="Helical" evidence="7">
    <location>
        <begin position="969"/>
        <end position="986"/>
    </location>
</feature>
<feature type="region of interest" description="Disordered" evidence="6">
    <location>
        <begin position="41"/>
        <end position="72"/>
    </location>
</feature>
<dbReference type="PANTHER" id="PTHR31082:SF4">
    <property type="entry name" value="PHEROMONE-REGULATED MEMBRANE PROTEIN 10"/>
    <property type="match status" value="1"/>
</dbReference>
<feature type="transmembrane region" description="Helical" evidence="7">
    <location>
        <begin position="944"/>
        <end position="963"/>
    </location>
</feature>
<protein>
    <recommendedName>
        <fullName evidence="12">Threonine/serine exporter-like N-terminal domain-containing protein</fullName>
    </recommendedName>
</protein>
<feature type="transmembrane region" description="Helical" evidence="7">
    <location>
        <begin position="1038"/>
        <end position="1055"/>
    </location>
</feature>
<comment type="similarity">
    <text evidence="5">Belongs to the ThrE exporter (TC 2.A.79) family.</text>
</comment>
<feature type="domain" description="Threonine/serine exporter-like N-terminal" evidence="8">
    <location>
        <begin position="643"/>
        <end position="879"/>
    </location>
</feature>
<feature type="region of interest" description="Disordered" evidence="6">
    <location>
        <begin position="248"/>
        <end position="285"/>
    </location>
</feature>
<dbReference type="Pfam" id="PF12821">
    <property type="entry name" value="ThrE_2"/>
    <property type="match status" value="1"/>
</dbReference>
<organism evidence="10 11">
    <name type="scientific">Apiotrichum porosum</name>
    <dbReference type="NCBI Taxonomy" id="105984"/>
    <lineage>
        <taxon>Eukaryota</taxon>
        <taxon>Fungi</taxon>
        <taxon>Dikarya</taxon>
        <taxon>Basidiomycota</taxon>
        <taxon>Agaricomycotina</taxon>
        <taxon>Tremellomycetes</taxon>
        <taxon>Trichosporonales</taxon>
        <taxon>Trichosporonaceae</taxon>
        <taxon>Apiotrichum</taxon>
    </lineage>
</organism>
<feature type="region of interest" description="Disordered" evidence="6">
    <location>
        <begin position="463"/>
        <end position="565"/>
    </location>
</feature>
<comment type="subcellular location">
    <subcellularLocation>
        <location evidence="1">Membrane</location>
        <topology evidence="1">Multi-pass membrane protein</topology>
    </subcellularLocation>
</comment>
<evidence type="ECO:0000259" key="8">
    <source>
        <dbReference type="Pfam" id="PF06738"/>
    </source>
</evidence>
<evidence type="ECO:0000256" key="3">
    <source>
        <dbReference type="ARBA" id="ARBA00022989"/>
    </source>
</evidence>
<evidence type="ECO:0000256" key="2">
    <source>
        <dbReference type="ARBA" id="ARBA00022692"/>
    </source>
</evidence>
<gene>
    <name evidence="10" type="ORF">EHS24_000671</name>
</gene>
<evidence type="ECO:0000256" key="7">
    <source>
        <dbReference type="SAM" id="Phobius"/>
    </source>
</evidence>
<dbReference type="AlphaFoldDB" id="A0A427YAW7"/>
<feature type="compositionally biased region" description="Polar residues" evidence="6">
    <location>
        <begin position="120"/>
        <end position="131"/>
    </location>
</feature>
<keyword evidence="2 7" id="KW-0812">Transmembrane</keyword>
<feature type="compositionally biased region" description="Basic and acidic residues" evidence="6">
    <location>
        <begin position="137"/>
        <end position="152"/>
    </location>
</feature>
<feature type="transmembrane region" description="Helical" evidence="7">
    <location>
        <begin position="800"/>
        <end position="819"/>
    </location>
</feature>
<proteinExistence type="inferred from homology"/>
<feature type="compositionally biased region" description="Low complexity" evidence="6">
    <location>
        <begin position="327"/>
        <end position="339"/>
    </location>
</feature>
<dbReference type="GeneID" id="39585214"/>
<dbReference type="EMBL" id="RSCE01000001">
    <property type="protein sequence ID" value="RSH88144.1"/>
    <property type="molecule type" value="Genomic_DNA"/>
</dbReference>
<dbReference type="OrthoDB" id="413008at2759"/>
<dbReference type="Pfam" id="PF06738">
    <property type="entry name" value="ThrE"/>
    <property type="match status" value="1"/>
</dbReference>
<name>A0A427YAW7_9TREE</name>
<feature type="transmembrane region" description="Helical" evidence="7">
    <location>
        <begin position="998"/>
        <end position="1018"/>
    </location>
</feature>
<feature type="compositionally biased region" description="Low complexity" evidence="6">
    <location>
        <begin position="468"/>
        <end position="491"/>
    </location>
</feature>
<feature type="compositionally biased region" description="Polar residues" evidence="6">
    <location>
        <begin position="534"/>
        <end position="546"/>
    </location>
</feature>
<keyword evidence="4 7" id="KW-0472">Membrane</keyword>
<dbReference type="InterPro" id="IPR010619">
    <property type="entry name" value="ThrE-like_N"/>
</dbReference>
<evidence type="ECO:0000259" key="9">
    <source>
        <dbReference type="Pfam" id="PF12821"/>
    </source>
</evidence>
<dbReference type="InterPro" id="IPR024528">
    <property type="entry name" value="ThrE_2"/>
</dbReference>
<dbReference type="Proteomes" id="UP000279236">
    <property type="component" value="Unassembled WGS sequence"/>
</dbReference>
<dbReference type="RefSeq" id="XP_028480352.1">
    <property type="nucleotide sequence ID" value="XM_028616495.1"/>
</dbReference>
<feature type="domain" description="Threonine/Serine exporter ThrE" evidence="9">
    <location>
        <begin position="938"/>
        <end position="1054"/>
    </location>
</feature>
<feature type="region of interest" description="Disordered" evidence="6">
    <location>
        <begin position="323"/>
        <end position="385"/>
    </location>
</feature>
<feature type="compositionally biased region" description="Basic and acidic residues" evidence="6">
    <location>
        <begin position="372"/>
        <end position="385"/>
    </location>
</feature>
<evidence type="ECO:0008006" key="12">
    <source>
        <dbReference type="Google" id="ProtNLM"/>
    </source>
</evidence>
<keyword evidence="11" id="KW-1185">Reference proteome</keyword>
<feature type="region of interest" description="Disordered" evidence="6">
    <location>
        <begin position="1"/>
        <end position="28"/>
    </location>
</feature>
<evidence type="ECO:0000313" key="10">
    <source>
        <dbReference type="EMBL" id="RSH88144.1"/>
    </source>
</evidence>
<dbReference type="InterPro" id="IPR051361">
    <property type="entry name" value="ThrE/Ser_Exporter"/>
</dbReference>
<dbReference type="GO" id="GO:0016020">
    <property type="term" value="C:membrane"/>
    <property type="evidence" value="ECO:0007669"/>
    <property type="project" value="UniProtKB-SubCell"/>
</dbReference>
<evidence type="ECO:0000256" key="4">
    <source>
        <dbReference type="ARBA" id="ARBA00023136"/>
    </source>
</evidence>
<accession>A0A427YAW7</accession>
<feature type="transmembrane region" description="Helical" evidence="7">
    <location>
        <begin position="825"/>
        <end position="850"/>
    </location>
</feature>
<feature type="transmembrane region" description="Helical" evidence="7">
    <location>
        <begin position="915"/>
        <end position="932"/>
    </location>
</feature>
<feature type="transmembrane region" description="Helical" evidence="7">
    <location>
        <begin position="749"/>
        <end position="769"/>
    </location>
</feature>
<feature type="region of interest" description="Disordered" evidence="6">
    <location>
        <begin position="120"/>
        <end position="177"/>
    </location>
</feature>
<dbReference type="GO" id="GO:0022857">
    <property type="term" value="F:transmembrane transporter activity"/>
    <property type="evidence" value="ECO:0007669"/>
    <property type="project" value="InterPro"/>
</dbReference>
<evidence type="ECO:0000256" key="1">
    <source>
        <dbReference type="ARBA" id="ARBA00004141"/>
    </source>
</evidence>
<feature type="transmembrane region" description="Helical" evidence="7">
    <location>
        <begin position="862"/>
        <end position="882"/>
    </location>
</feature>